<organism evidence="2 3">
    <name type="scientific">Ditylenchus dipsaci</name>
    <dbReference type="NCBI Taxonomy" id="166011"/>
    <lineage>
        <taxon>Eukaryota</taxon>
        <taxon>Metazoa</taxon>
        <taxon>Ecdysozoa</taxon>
        <taxon>Nematoda</taxon>
        <taxon>Chromadorea</taxon>
        <taxon>Rhabditida</taxon>
        <taxon>Tylenchina</taxon>
        <taxon>Tylenchomorpha</taxon>
        <taxon>Sphaerularioidea</taxon>
        <taxon>Anguinidae</taxon>
        <taxon>Anguininae</taxon>
        <taxon>Ditylenchus</taxon>
    </lineage>
</organism>
<dbReference type="InterPro" id="IPR043154">
    <property type="entry name" value="Sec-1-like_dom1"/>
</dbReference>
<protein>
    <submittedName>
        <fullName evidence="3">Vacuolar protein sorting-associated protein 33B</fullName>
    </submittedName>
</protein>
<evidence type="ECO:0000313" key="3">
    <source>
        <dbReference type="WBParaSite" id="jg12372"/>
    </source>
</evidence>
<dbReference type="Gene3D" id="3.90.830.10">
    <property type="entry name" value="Syntaxin Binding Protein 1, Chain A, domain 2"/>
    <property type="match status" value="1"/>
</dbReference>
<reference evidence="3" key="1">
    <citation type="submission" date="2022-11" db="UniProtKB">
        <authorList>
            <consortium name="WormBaseParasite"/>
        </authorList>
    </citation>
    <scope>IDENTIFICATION</scope>
</reference>
<dbReference type="Pfam" id="PF00995">
    <property type="entry name" value="Sec1"/>
    <property type="match status" value="1"/>
</dbReference>
<dbReference type="InterPro" id="IPR036045">
    <property type="entry name" value="Sec1-like_sf"/>
</dbReference>
<dbReference type="GO" id="GO:0016192">
    <property type="term" value="P:vesicle-mediated transport"/>
    <property type="evidence" value="ECO:0007669"/>
    <property type="project" value="InterPro"/>
</dbReference>
<evidence type="ECO:0000256" key="1">
    <source>
        <dbReference type="ARBA" id="ARBA00009884"/>
    </source>
</evidence>
<dbReference type="Proteomes" id="UP000887574">
    <property type="component" value="Unplaced"/>
</dbReference>
<comment type="similarity">
    <text evidence="1">Belongs to the STXBP/unc-18/SEC1 family.</text>
</comment>
<dbReference type="InterPro" id="IPR027482">
    <property type="entry name" value="Sec1-like_dom2"/>
</dbReference>
<dbReference type="InterPro" id="IPR001619">
    <property type="entry name" value="Sec1-like"/>
</dbReference>
<evidence type="ECO:0000313" key="2">
    <source>
        <dbReference type="Proteomes" id="UP000887574"/>
    </source>
</evidence>
<dbReference type="PANTHER" id="PTHR11679">
    <property type="entry name" value="VESICLE PROTEIN SORTING-ASSOCIATED"/>
    <property type="match status" value="1"/>
</dbReference>
<dbReference type="SUPFAM" id="SSF56815">
    <property type="entry name" value="Sec1/munc18-like (SM) proteins"/>
    <property type="match status" value="1"/>
</dbReference>
<keyword evidence="2" id="KW-1185">Reference proteome</keyword>
<proteinExistence type="inferred from homology"/>
<dbReference type="WBParaSite" id="jg12372">
    <property type="protein sequence ID" value="jg12372"/>
    <property type="gene ID" value="jg12372"/>
</dbReference>
<dbReference type="Gene3D" id="3.40.50.1910">
    <property type="match status" value="2"/>
</dbReference>
<dbReference type="AlphaFoldDB" id="A0A915CTY4"/>
<name>A0A915CTY4_9BILA</name>
<dbReference type="InterPro" id="IPR043155">
    <property type="entry name" value="VPS33_dom3b"/>
</dbReference>
<dbReference type="InterPro" id="IPR043127">
    <property type="entry name" value="Sec-1-like_dom3a"/>
</dbReference>
<accession>A0A915CTY4</accession>
<dbReference type="Gene3D" id="3.40.50.2060">
    <property type="match status" value="1"/>
</dbReference>
<sequence>MTREELIHCLESISGTKQLVVENGLMRPLDKIASMSLLQEHNCHRVLRLDMSRAVQWEESIEHRVFLLRPTLALAKKVCELIKSQPNHHYSCILVDCRRSLFDTEVEKQGLFGLVHFHQFNLSLIPLESDLFSLELPLSSSKLCTYEALSMAKTLWQLQSLYGIIPTTYCIGPLAKEVDIHFRNISADQGEPAATADQPISHIFLFDRQMDVVSTLMSALTYESMLNDYFQYSCGKISFGEAVETKLKQKAMWSAGAKAKTLQTSFDRASGLNKMEDMKSFVSNELKGLKDQHKQLEIHISACETILEESTAKSANERFALEQALVQGKFDAAEASKFIENCIRRRLNQWNVLQLACLWSGMFLRTYGYDQLPLFCHLKLRGLLVERQNTPSSALTALREGRRRQSLAAANPALPKKKTMDIWRTNRKANLGYVFSDAYVPLVCRIVEQTVSEGQDLKLKKILGEQNVFCTNPTAAKPDNRIRKAILVCCVGGVTYAEVACLRAFAQNNDFRIIIVTTSIIHRESYLQNLAMVD</sequence>
<dbReference type="Gene3D" id="1.25.40.850">
    <property type="match status" value="1"/>
</dbReference>